<dbReference type="EMBL" id="BMHK01000095">
    <property type="protein sequence ID" value="GGC17378.1"/>
    <property type="molecule type" value="Genomic_DNA"/>
</dbReference>
<evidence type="ECO:0000313" key="4">
    <source>
        <dbReference type="Proteomes" id="UP000608154"/>
    </source>
</evidence>
<reference evidence="3" key="1">
    <citation type="journal article" date="2014" name="Int. J. Syst. Evol. Microbiol.">
        <title>Complete genome sequence of Corynebacterium casei LMG S-19264T (=DSM 44701T), isolated from a smear-ripened cheese.</title>
        <authorList>
            <consortium name="US DOE Joint Genome Institute (JGI-PGF)"/>
            <person name="Walter F."/>
            <person name="Albersmeier A."/>
            <person name="Kalinowski J."/>
            <person name="Ruckert C."/>
        </authorList>
    </citation>
    <scope>NUCLEOTIDE SEQUENCE</scope>
    <source>
        <strain evidence="3">CGMCC 1.15095</strain>
    </source>
</reference>
<keyword evidence="2" id="KW-0812">Transmembrane</keyword>
<protein>
    <submittedName>
        <fullName evidence="3">Uncharacterized protein</fullName>
    </submittedName>
</protein>
<dbReference type="RefSeq" id="WP_188773354.1">
    <property type="nucleotide sequence ID" value="NZ_BMHK01000095.1"/>
</dbReference>
<accession>A0A916TX19</accession>
<sequence>MAEPPPTGRSKWLWIVVILILLVVFVVWTMRSSGERDLVATVPAGEETEWAVEPTGPAVPVTLPTTPMTNAPATEASE</sequence>
<evidence type="ECO:0000313" key="3">
    <source>
        <dbReference type="EMBL" id="GGC17378.1"/>
    </source>
</evidence>
<feature type="transmembrane region" description="Helical" evidence="2">
    <location>
        <begin position="12"/>
        <end position="30"/>
    </location>
</feature>
<proteinExistence type="predicted"/>
<reference evidence="3" key="2">
    <citation type="submission" date="2020-09" db="EMBL/GenBank/DDBJ databases">
        <authorList>
            <person name="Sun Q."/>
            <person name="Zhou Y."/>
        </authorList>
    </citation>
    <scope>NUCLEOTIDE SEQUENCE</scope>
    <source>
        <strain evidence="3">CGMCC 1.15095</strain>
    </source>
</reference>
<evidence type="ECO:0000256" key="1">
    <source>
        <dbReference type="SAM" id="MobiDB-lite"/>
    </source>
</evidence>
<evidence type="ECO:0000256" key="2">
    <source>
        <dbReference type="SAM" id="Phobius"/>
    </source>
</evidence>
<comment type="caution">
    <text evidence="3">The sequence shown here is derived from an EMBL/GenBank/DDBJ whole genome shotgun (WGS) entry which is preliminary data.</text>
</comment>
<gene>
    <name evidence="3" type="ORF">GCM10011494_40270</name>
</gene>
<dbReference type="AlphaFoldDB" id="A0A916TX19"/>
<dbReference type="Proteomes" id="UP000608154">
    <property type="component" value="Unassembled WGS sequence"/>
</dbReference>
<name>A0A916TX19_9SPHN</name>
<keyword evidence="2" id="KW-1133">Transmembrane helix</keyword>
<feature type="compositionally biased region" description="Polar residues" evidence="1">
    <location>
        <begin position="63"/>
        <end position="72"/>
    </location>
</feature>
<keyword evidence="2" id="KW-0472">Membrane</keyword>
<organism evidence="3 4">
    <name type="scientific">Novosphingobium endophyticum</name>
    <dbReference type="NCBI Taxonomy" id="1955250"/>
    <lineage>
        <taxon>Bacteria</taxon>
        <taxon>Pseudomonadati</taxon>
        <taxon>Pseudomonadota</taxon>
        <taxon>Alphaproteobacteria</taxon>
        <taxon>Sphingomonadales</taxon>
        <taxon>Sphingomonadaceae</taxon>
        <taxon>Novosphingobium</taxon>
    </lineage>
</organism>
<keyword evidence="4" id="KW-1185">Reference proteome</keyword>
<feature type="region of interest" description="Disordered" evidence="1">
    <location>
        <begin position="47"/>
        <end position="78"/>
    </location>
</feature>